<dbReference type="OrthoDB" id="9799367at2"/>
<dbReference type="PANTHER" id="PTHR38342">
    <property type="entry name" value="SLR5037 PROTEIN"/>
    <property type="match status" value="1"/>
</dbReference>
<dbReference type="InterPro" id="IPR005180">
    <property type="entry name" value="DUF302"/>
</dbReference>
<evidence type="ECO:0000313" key="3">
    <source>
        <dbReference type="EMBL" id="ETX16103.1"/>
    </source>
</evidence>
<reference evidence="3 4" key="1">
    <citation type="submission" date="2014-01" db="EMBL/GenBank/DDBJ databases">
        <title>Roseivivax halodurans JCM 10272 Genome Sequencing.</title>
        <authorList>
            <person name="Lai Q."/>
            <person name="Li G."/>
            <person name="Shao Z."/>
        </authorList>
    </citation>
    <scope>NUCLEOTIDE SEQUENCE [LARGE SCALE GENOMIC DNA]</scope>
    <source>
        <strain evidence="3 4">JCM 10272</strain>
    </source>
</reference>
<dbReference type="InterPro" id="IPR035923">
    <property type="entry name" value="TT1751-like_sf"/>
</dbReference>
<accession>X7ELR9</accession>
<dbReference type="Proteomes" id="UP000022447">
    <property type="component" value="Unassembled WGS sequence"/>
</dbReference>
<sequence>MIRHAALALALFATPAAADMMSIESPYPVAETADRLEAAVEEAGATMFARVDHAEGASSVDMELEPATLLIFGNPALGTPAMQDDIRAGLVLPMRVLAHEWEGVTYLTYEDPEEMFDDFDIDDDSDYIAEMGAALEKLTGAAVAE</sequence>
<dbReference type="STRING" id="1449350.OCH239_08050"/>
<dbReference type="Pfam" id="PF03625">
    <property type="entry name" value="DUF302"/>
    <property type="match status" value="1"/>
</dbReference>
<dbReference type="SUPFAM" id="SSF103247">
    <property type="entry name" value="TT1751-like"/>
    <property type="match status" value="1"/>
</dbReference>
<keyword evidence="1" id="KW-0732">Signal</keyword>
<dbReference type="CDD" id="cd14797">
    <property type="entry name" value="DUF302"/>
    <property type="match status" value="1"/>
</dbReference>
<organism evidence="3 4">
    <name type="scientific">Roseivivax halodurans JCM 10272</name>
    <dbReference type="NCBI Taxonomy" id="1449350"/>
    <lineage>
        <taxon>Bacteria</taxon>
        <taxon>Pseudomonadati</taxon>
        <taxon>Pseudomonadota</taxon>
        <taxon>Alphaproteobacteria</taxon>
        <taxon>Rhodobacterales</taxon>
        <taxon>Roseobacteraceae</taxon>
        <taxon>Roseivivax</taxon>
    </lineage>
</organism>
<gene>
    <name evidence="3" type="ORF">OCH239_08050</name>
</gene>
<feature type="domain" description="DUF302" evidence="2">
    <location>
        <begin position="51"/>
        <end position="112"/>
    </location>
</feature>
<dbReference type="RefSeq" id="WP_037258597.1">
    <property type="nucleotide sequence ID" value="NZ_JALZ01000002.1"/>
</dbReference>
<dbReference type="eggNOG" id="COG3439">
    <property type="taxonomic scope" value="Bacteria"/>
</dbReference>
<dbReference type="Gene3D" id="3.30.310.70">
    <property type="entry name" value="TT1751-like domain"/>
    <property type="match status" value="1"/>
</dbReference>
<evidence type="ECO:0000259" key="2">
    <source>
        <dbReference type="Pfam" id="PF03625"/>
    </source>
</evidence>
<evidence type="ECO:0000313" key="4">
    <source>
        <dbReference type="Proteomes" id="UP000022447"/>
    </source>
</evidence>
<proteinExistence type="predicted"/>
<name>X7ELR9_9RHOB</name>
<dbReference type="PATRIC" id="fig|1449350.3.peg.650"/>
<evidence type="ECO:0000256" key="1">
    <source>
        <dbReference type="SAM" id="SignalP"/>
    </source>
</evidence>
<feature type="signal peptide" evidence="1">
    <location>
        <begin position="1"/>
        <end position="18"/>
    </location>
</feature>
<dbReference type="EMBL" id="JALZ01000002">
    <property type="protein sequence ID" value="ETX16103.1"/>
    <property type="molecule type" value="Genomic_DNA"/>
</dbReference>
<keyword evidence="4" id="KW-1185">Reference proteome</keyword>
<protein>
    <submittedName>
        <fullName evidence="3">Camphor resistance protein CrcB</fullName>
    </submittedName>
</protein>
<dbReference type="PANTHER" id="PTHR38342:SF2">
    <property type="entry name" value="INNER MEMBRANE OR EXPORTED"/>
    <property type="match status" value="1"/>
</dbReference>
<comment type="caution">
    <text evidence="3">The sequence shown here is derived from an EMBL/GenBank/DDBJ whole genome shotgun (WGS) entry which is preliminary data.</text>
</comment>
<feature type="chain" id="PRO_5004979937" evidence="1">
    <location>
        <begin position="19"/>
        <end position="145"/>
    </location>
</feature>
<dbReference type="AlphaFoldDB" id="X7ELR9"/>